<evidence type="ECO:0000313" key="2">
    <source>
        <dbReference type="EMBL" id="ATS92351.1"/>
    </source>
</evidence>
<evidence type="ECO:0000313" key="3">
    <source>
        <dbReference type="Proteomes" id="UP000241675"/>
    </source>
</evidence>
<dbReference type="EMBL" id="MG189906">
    <property type="protein sequence ID" value="ATS92351.1"/>
    <property type="molecule type" value="Genomic_DNA"/>
</dbReference>
<evidence type="ECO:0000256" key="1">
    <source>
        <dbReference type="SAM" id="MobiDB-lite"/>
    </source>
</evidence>
<proteinExistence type="predicted"/>
<accession>A0A2D2W2I2</accession>
<gene>
    <name evidence="2" type="ORF">DLP05_111</name>
</gene>
<organism evidence="2 3">
    <name type="scientific">Stenotrophomonas phage vB_SmaS_DLP_5</name>
    <dbReference type="NCBI Taxonomy" id="2044561"/>
    <lineage>
        <taxon>Viruses</taxon>
        <taxon>Duplodnaviria</taxon>
        <taxon>Heunggongvirae</taxon>
        <taxon>Uroviricota</taxon>
        <taxon>Caudoviricetes</taxon>
        <taxon>Delepquintavirus</taxon>
        <taxon>Delepquintavirus DLP5</taxon>
    </lineage>
</organism>
<reference evidence="3" key="1">
    <citation type="submission" date="2017-10" db="EMBL/GenBank/DDBJ databases">
        <authorList>
            <person name="Peters D.L."/>
        </authorList>
    </citation>
    <scope>NUCLEOTIDE SEQUENCE [LARGE SCALE GENOMIC DNA]</scope>
</reference>
<dbReference type="Pfam" id="PF11753">
    <property type="entry name" value="DUF3310"/>
    <property type="match status" value="1"/>
</dbReference>
<dbReference type="InterPro" id="IPR021739">
    <property type="entry name" value="SaV-like"/>
</dbReference>
<dbReference type="Proteomes" id="UP000241675">
    <property type="component" value="Segment"/>
</dbReference>
<keyword evidence="3" id="KW-1185">Reference proteome</keyword>
<feature type="region of interest" description="Disordered" evidence="1">
    <location>
        <begin position="1"/>
        <end position="23"/>
    </location>
</feature>
<sequence>MSGTVSTTGKELDPNGVHHPKHYNVHPSGVETIEVIRHLPYDLGAAFKYVVRWREKDGKKDLEKALWYLADLKSHPFITYSSSYAGSVILNVRKYRDTATDEAEALFYDAVLGYMSGSGAAVERMIAQVKNLLEKA</sequence>
<reference evidence="2 3" key="2">
    <citation type="submission" date="2017-11" db="EMBL/GenBank/DDBJ databases">
        <title>Lysogenic conversion of Stenotrophomonas maltophilia by temperate phage DLP4.</title>
        <authorList>
            <person name="Dennis J."/>
            <person name="Stothard P."/>
        </authorList>
    </citation>
    <scope>NUCLEOTIDE SEQUENCE [LARGE SCALE GENOMIC DNA]</scope>
</reference>
<protein>
    <submittedName>
        <fullName evidence="2">DUF3310 containing protein</fullName>
    </submittedName>
</protein>
<dbReference type="OrthoDB" id="16458at10239"/>
<name>A0A2D2W2I2_9CAUD</name>